<evidence type="ECO:0000256" key="1">
    <source>
        <dbReference type="SAM" id="MobiDB-lite"/>
    </source>
</evidence>
<feature type="signal peptide" evidence="2">
    <location>
        <begin position="1"/>
        <end position="23"/>
    </location>
</feature>
<feature type="chain" id="PRO_5039045241" description="Lipoprotein" evidence="2">
    <location>
        <begin position="24"/>
        <end position="163"/>
    </location>
</feature>
<gene>
    <name evidence="3" type="ORF">PAI11_07450</name>
</gene>
<organism evidence="3 4">
    <name type="scientific">Patulibacter medicamentivorans</name>
    <dbReference type="NCBI Taxonomy" id="1097667"/>
    <lineage>
        <taxon>Bacteria</taxon>
        <taxon>Bacillati</taxon>
        <taxon>Actinomycetota</taxon>
        <taxon>Thermoleophilia</taxon>
        <taxon>Solirubrobacterales</taxon>
        <taxon>Patulibacteraceae</taxon>
        <taxon>Patulibacter</taxon>
    </lineage>
</organism>
<evidence type="ECO:0000256" key="2">
    <source>
        <dbReference type="SAM" id="SignalP"/>
    </source>
</evidence>
<accession>H0E1T3</accession>
<name>H0E1T3_9ACTN</name>
<protein>
    <recommendedName>
        <fullName evidence="5">Lipoprotein</fullName>
    </recommendedName>
</protein>
<evidence type="ECO:0000313" key="3">
    <source>
        <dbReference type="EMBL" id="EHN12355.1"/>
    </source>
</evidence>
<keyword evidence="2" id="KW-0732">Signal</keyword>
<sequence length="163" mass="17050">MPSSPLRARTAAALLVLALTPVAGCGGSGGDAGDYAATWNGACRDLKQAQTRFLEQVQTLVPQQGGDPKAIAKRLRTPIDALADAREKALRQVRDAKAPDEFADFQGKTAKAAGIALEQVATIRRRVQDGNVTGDVRMTATPFPPLPAKLAEKAGDCRSGTGL</sequence>
<dbReference type="Proteomes" id="UP000005143">
    <property type="component" value="Unassembled WGS sequence"/>
</dbReference>
<proteinExistence type="predicted"/>
<evidence type="ECO:0000313" key="4">
    <source>
        <dbReference type="Proteomes" id="UP000005143"/>
    </source>
</evidence>
<reference evidence="3 4" key="1">
    <citation type="journal article" date="2013" name="Biodegradation">
        <title>Quantitative proteomic analysis of ibuprofen-degrading Patulibacter sp. strain I11.</title>
        <authorList>
            <person name="Almeida B."/>
            <person name="Kjeldal H."/>
            <person name="Lolas I."/>
            <person name="Knudsen A.D."/>
            <person name="Carvalho G."/>
            <person name="Nielsen K.L."/>
            <person name="Barreto Crespo M.T."/>
            <person name="Stensballe A."/>
            <person name="Nielsen J.L."/>
        </authorList>
    </citation>
    <scope>NUCLEOTIDE SEQUENCE [LARGE SCALE GENOMIC DNA]</scope>
    <source>
        <strain evidence="3 4">I11</strain>
    </source>
</reference>
<dbReference type="AlphaFoldDB" id="H0E1T3"/>
<dbReference type="RefSeq" id="WP_007571059.1">
    <property type="nucleotide sequence ID" value="NZ_AGUD01000032.1"/>
</dbReference>
<dbReference type="EMBL" id="AGUD01000032">
    <property type="protein sequence ID" value="EHN12355.1"/>
    <property type="molecule type" value="Genomic_DNA"/>
</dbReference>
<comment type="caution">
    <text evidence="3">The sequence shown here is derived from an EMBL/GenBank/DDBJ whole genome shotgun (WGS) entry which is preliminary data.</text>
</comment>
<evidence type="ECO:0008006" key="5">
    <source>
        <dbReference type="Google" id="ProtNLM"/>
    </source>
</evidence>
<feature type="region of interest" description="Disordered" evidence="1">
    <location>
        <begin position="135"/>
        <end position="163"/>
    </location>
</feature>
<keyword evidence="4" id="KW-1185">Reference proteome</keyword>